<evidence type="ECO:0000313" key="9">
    <source>
        <dbReference type="Proteomes" id="UP000722791"/>
    </source>
</evidence>
<keyword evidence="3" id="KW-0067">ATP-binding</keyword>
<feature type="compositionally biased region" description="Polar residues" evidence="5">
    <location>
        <begin position="47"/>
        <end position="58"/>
    </location>
</feature>
<accession>A0A8J4GL91</accession>
<dbReference type="SMART" id="SM00129">
    <property type="entry name" value="KISc"/>
    <property type="match status" value="1"/>
</dbReference>
<dbReference type="InterPro" id="IPR027640">
    <property type="entry name" value="Kinesin-like_fam"/>
</dbReference>
<feature type="compositionally biased region" description="Low complexity" evidence="5">
    <location>
        <begin position="1058"/>
        <end position="1075"/>
    </location>
</feature>
<feature type="region of interest" description="Disordered" evidence="5">
    <location>
        <begin position="686"/>
        <end position="709"/>
    </location>
</feature>
<evidence type="ECO:0000313" key="7">
    <source>
        <dbReference type="EMBL" id="GIL69307.1"/>
    </source>
</evidence>
<dbReference type="OrthoDB" id="3176171at2759"/>
<feature type="compositionally biased region" description="Polar residues" evidence="5">
    <location>
        <begin position="1027"/>
        <end position="1037"/>
    </location>
</feature>
<comment type="similarity">
    <text evidence="3">Belongs to the TRAFAC class myosin-kinesin ATPase superfamily. Kinesin family.</text>
</comment>
<dbReference type="InterPro" id="IPR027417">
    <property type="entry name" value="P-loop_NTPase"/>
</dbReference>
<reference evidence="8" key="1">
    <citation type="journal article" date="2021" name="Proc. Natl. Acad. Sci. U.S.A.">
        <title>Three genomes in the algal genus Volvox reveal the fate of a haploid sex-determining region after a transition to homothallism.</title>
        <authorList>
            <person name="Yamamoto K."/>
            <person name="Hamaji T."/>
            <person name="Kawai-Toyooka H."/>
            <person name="Matsuzaki R."/>
            <person name="Takahashi F."/>
            <person name="Nishimura Y."/>
            <person name="Kawachi M."/>
            <person name="Noguchi H."/>
            <person name="Minakuchi Y."/>
            <person name="Umen J.G."/>
            <person name="Toyoda A."/>
            <person name="Nozaki H."/>
        </authorList>
    </citation>
    <scope>NUCLEOTIDE SEQUENCE</scope>
    <source>
        <strain evidence="8">NIES-3785</strain>
        <strain evidence="7">NIES-3786</strain>
    </source>
</reference>
<evidence type="ECO:0000259" key="6">
    <source>
        <dbReference type="PROSITE" id="PS50067"/>
    </source>
</evidence>
<gene>
    <name evidence="7" type="ORF">Vretifemale_263</name>
    <name evidence="8" type="ORF">Vretimale_13434</name>
</gene>
<dbReference type="SUPFAM" id="SSF52540">
    <property type="entry name" value="P-loop containing nucleoside triphosphate hydrolases"/>
    <property type="match status" value="1"/>
</dbReference>
<comment type="caution">
    <text evidence="8">The sequence shown here is derived from an EMBL/GenBank/DDBJ whole genome shotgun (WGS) entry which is preliminary data.</text>
</comment>
<keyword evidence="2 3" id="KW-0505">Motor protein</keyword>
<dbReference type="PROSITE" id="PS50067">
    <property type="entry name" value="KINESIN_MOTOR_2"/>
    <property type="match status" value="1"/>
</dbReference>
<feature type="binding site" evidence="3">
    <location>
        <begin position="247"/>
        <end position="254"/>
    </location>
    <ligand>
        <name>ATP</name>
        <dbReference type="ChEBI" id="CHEBI:30616"/>
    </ligand>
</feature>
<feature type="region of interest" description="Disordered" evidence="5">
    <location>
        <begin position="89"/>
        <end position="156"/>
    </location>
</feature>
<dbReference type="GO" id="GO:0008017">
    <property type="term" value="F:microtubule binding"/>
    <property type="evidence" value="ECO:0007669"/>
    <property type="project" value="InterPro"/>
</dbReference>
<feature type="region of interest" description="Disordered" evidence="5">
    <location>
        <begin position="849"/>
        <end position="885"/>
    </location>
</feature>
<dbReference type="PANTHER" id="PTHR47968:SF75">
    <property type="entry name" value="CENTROMERE-ASSOCIATED PROTEIN E"/>
    <property type="match status" value="1"/>
</dbReference>
<dbReference type="GO" id="GO:0005524">
    <property type="term" value="F:ATP binding"/>
    <property type="evidence" value="ECO:0007669"/>
    <property type="project" value="UniProtKB-UniRule"/>
</dbReference>
<dbReference type="Proteomes" id="UP000722791">
    <property type="component" value="Unassembled WGS sequence"/>
</dbReference>
<dbReference type="Proteomes" id="UP000747110">
    <property type="component" value="Unassembled WGS sequence"/>
</dbReference>
<evidence type="ECO:0000313" key="10">
    <source>
        <dbReference type="Proteomes" id="UP000747110"/>
    </source>
</evidence>
<feature type="domain" description="Kinesin motor" evidence="6">
    <location>
        <begin position="163"/>
        <end position="506"/>
    </location>
</feature>
<feature type="region of interest" description="Disordered" evidence="5">
    <location>
        <begin position="1025"/>
        <end position="1085"/>
    </location>
</feature>
<feature type="region of interest" description="Disordered" evidence="5">
    <location>
        <begin position="904"/>
        <end position="935"/>
    </location>
</feature>
<feature type="region of interest" description="Disordered" evidence="5">
    <location>
        <begin position="22"/>
        <end position="63"/>
    </location>
</feature>
<feature type="coiled-coil region" evidence="4">
    <location>
        <begin position="959"/>
        <end position="1014"/>
    </location>
</feature>
<dbReference type="EMBL" id="BNCP01000001">
    <property type="protein sequence ID" value="GIL69307.1"/>
    <property type="molecule type" value="Genomic_DNA"/>
</dbReference>
<feature type="region of interest" description="Disordered" evidence="5">
    <location>
        <begin position="751"/>
        <end position="788"/>
    </location>
</feature>
<evidence type="ECO:0000256" key="2">
    <source>
        <dbReference type="ARBA" id="ARBA00023175"/>
    </source>
</evidence>
<feature type="compositionally biased region" description="Low complexity" evidence="5">
    <location>
        <begin position="764"/>
        <end position="779"/>
    </location>
</feature>
<evidence type="ECO:0000256" key="1">
    <source>
        <dbReference type="ARBA" id="ARBA00023054"/>
    </source>
</evidence>
<name>A0A8J4GL91_9CHLO</name>
<feature type="region of interest" description="Disordered" evidence="5">
    <location>
        <begin position="1113"/>
        <end position="1135"/>
    </location>
</feature>
<keyword evidence="10" id="KW-1185">Reference proteome</keyword>
<dbReference type="AlphaFoldDB" id="A0A8J4GL91"/>
<evidence type="ECO:0000256" key="4">
    <source>
        <dbReference type="SAM" id="Coils"/>
    </source>
</evidence>
<keyword evidence="1 4" id="KW-0175">Coiled coil</keyword>
<dbReference type="InterPro" id="IPR001752">
    <property type="entry name" value="Kinesin_motor_dom"/>
</dbReference>
<dbReference type="PANTHER" id="PTHR47968">
    <property type="entry name" value="CENTROMERE PROTEIN E"/>
    <property type="match status" value="1"/>
</dbReference>
<sequence length="1135" mass="117720">MSQQGNPSSVGILSRIPSLSTVRSCTNSRLPSPPVSPGISSPCTPQPGLNLTGNSSGQWAAGGFNPAQDKLVSSSRGRFFPSVPALASPNGASAGGHPPAGISRSNSMRASAPSFARIPLSPHGASGGSMPLGTQEVAPSPSSHACGLDALDSPRGLASSRSSIQVAVRVRPLCEKEKQRGDKVAWEADREGNVGMVDSATGAFVPKHRFDTVFGPESDNSAVAAKVALPLVAPALRGVNGTIFAYGVTSSGKTHTMMGTDVDPGVVPRVLRELFLQIASTKISALPVLRSYTVRMSIMEIYNEVLNDLLEPARTNLKVREDSRSGLVLVEGLLEQVVTTADQALELIARGDHNRKVSATAFNEDSSRSHTITRVIVESAAATPSGSSDAPASYNDRAVGRRTTACLSLIDLAGSESARAVVSKGQRMEGSFINRSLLTLGTVIHKLASGATGHVPFRDSKLTRLLQPSLSGPGARVAVVCNITPAAAQTDETANTLKFAARAKLIQVTARTNEILDERSMLRHYQKEVADLKRQLAEAKRLLAAAGITGVDCIAAPNLITPVPAGGHGGGLNATGAVLQALGVAEEAAAAALQGERDARRTVEIECTMMKIKLTRLQAFLEENGVDVDNLLLASTTAELGEGGPNASLRPFTLSGEVSTSLPGGTPSPPGGDIVSISPLFRRPLSLTDPPFGSGPLPHASSTSRLDSSLCGTRQNGNSCGAEVLGKSRGAYLSCSLGDAGLTDAAVEGGRWPVWDSDPSAQRSGSQMPGSSPSSPSAFGGRGPPANEASADLRAQVAAALEVATGGSCDRHGSVSGNISGSDLELDEDLNEGIMAQIRDMISEAQLSCPAPQSVASQPVTTRAEDGSVVEAPGGGRGAPSTAGRLMPSETAVAANTGPVRASSGLGLGAGGPASVSSQHRRSATLSTTSSSYGAGQELDMELELQVLNADREVLHDQLVASEAANEQLTGQVVDLRRQLATYEQLTRHASSELAEIRRLKDAFQARLQRENDALRSQLMQLGVTPATLTDPQSQTRIPKASGVQPMEPNRQPVSEAPRLTTQSLPQLQPTTQTQNYGPPNMDAFGSPAAVAPSLLSRPAMLNIVGVNYSGMRAPDALRGTPTPADSGVAVPIRH</sequence>
<dbReference type="GO" id="GO:0003777">
    <property type="term" value="F:microtubule motor activity"/>
    <property type="evidence" value="ECO:0007669"/>
    <property type="project" value="InterPro"/>
</dbReference>
<protein>
    <recommendedName>
        <fullName evidence="6">Kinesin motor domain-containing protein</fullName>
    </recommendedName>
</protein>
<dbReference type="EMBL" id="BNCQ01000032">
    <property type="protein sequence ID" value="GIM09587.1"/>
    <property type="molecule type" value="Genomic_DNA"/>
</dbReference>
<keyword evidence="3" id="KW-0547">Nucleotide-binding</keyword>
<dbReference type="Pfam" id="PF00225">
    <property type="entry name" value="Kinesin"/>
    <property type="match status" value="1"/>
</dbReference>
<dbReference type="Gene3D" id="3.40.850.10">
    <property type="entry name" value="Kinesin motor domain"/>
    <property type="match status" value="1"/>
</dbReference>
<dbReference type="InterPro" id="IPR036961">
    <property type="entry name" value="Kinesin_motor_dom_sf"/>
</dbReference>
<evidence type="ECO:0000313" key="8">
    <source>
        <dbReference type="EMBL" id="GIM09587.1"/>
    </source>
</evidence>
<organism evidence="8 9">
    <name type="scientific">Volvox reticuliferus</name>
    <dbReference type="NCBI Taxonomy" id="1737510"/>
    <lineage>
        <taxon>Eukaryota</taxon>
        <taxon>Viridiplantae</taxon>
        <taxon>Chlorophyta</taxon>
        <taxon>core chlorophytes</taxon>
        <taxon>Chlorophyceae</taxon>
        <taxon>CS clade</taxon>
        <taxon>Chlamydomonadales</taxon>
        <taxon>Volvocaceae</taxon>
        <taxon>Volvox</taxon>
    </lineage>
</organism>
<feature type="compositionally biased region" description="Polar residues" evidence="5">
    <location>
        <begin position="700"/>
        <end position="709"/>
    </location>
</feature>
<feature type="compositionally biased region" description="Low complexity" evidence="5">
    <location>
        <begin position="913"/>
        <end position="932"/>
    </location>
</feature>
<dbReference type="GO" id="GO:0007018">
    <property type="term" value="P:microtubule-based movement"/>
    <property type="evidence" value="ECO:0007669"/>
    <property type="project" value="InterPro"/>
</dbReference>
<evidence type="ECO:0000256" key="3">
    <source>
        <dbReference type="PROSITE-ProRule" id="PRU00283"/>
    </source>
</evidence>
<proteinExistence type="inferred from homology"/>
<evidence type="ECO:0000256" key="5">
    <source>
        <dbReference type="SAM" id="MobiDB-lite"/>
    </source>
</evidence>
<dbReference type="PRINTS" id="PR00380">
    <property type="entry name" value="KINESINHEAVY"/>
</dbReference>
<feature type="coiled-coil region" evidence="4">
    <location>
        <begin position="515"/>
        <end position="549"/>
    </location>
</feature>